<organism evidence="3 4">
    <name type="scientific">Trichocoleus desertorum GB2-A4</name>
    <dbReference type="NCBI Taxonomy" id="2933944"/>
    <lineage>
        <taxon>Bacteria</taxon>
        <taxon>Bacillati</taxon>
        <taxon>Cyanobacteriota</taxon>
        <taxon>Cyanophyceae</taxon>
        <taxon>Leptolyngbyales</taxon>
        <taxon>Trichocoleusaceae</taxon>
        <taxon>Trichocoleus</taxon>
    </lineage>
</organism>
<accession>A0ABV0J5I9</accession>
<evidence type="ECO:0000259" key="2">
    <source>
        <dbReference type="Pfam" id="PF16416"/>
    </source>
</evidence>
<dbReference type="Gene3D" id="1.10.10.1770">
    <property type="entry name" value="Gun4-like"/>
    <property type="match status" value="1"/>
</dbReference>
<proteinExistence type="predicted"/>
<evidence type="ECO:0000259" key="1">
    <source>
        <dbReference type="Pfam" id="PF05419"/>
    </source>
</evidence>
<keyword evidence="4" id="KW-1185">Reference proteome</keyword>
<dbReference type="Pfam" id="PF05419">
    <property type="entry name" value="GUN4"/>
    <property type="match status" value="1"/>
</dbReference>
<reference evidence="3 4" key="1">
    <citation type="submission" date="2022-04" db="EMBL/GenBank/DDBJ databases">
        <title>Positive selection, recombination, and allopatry shape intraspecific diversity of widespread and dominant cyanobacteria.</title>
        <authorList>
            <person name="Wei J."/>
            <person name="Shu W."/>
            <person name="Hu C."/>
        </authorList>
    </citation>
    <scope>NUCLEOTIDE SEQUENCE [LARGE SCALE GENOMIC DNA]</scope>
    <source>
        <strain evidence="3 4">GB2-A4</strain>
    </source>
</reference>
<dbReference type="Proteomes" id="UP001464891">
    <property type="component" value="Unassembled WGS sequence"/>
</dbReference>
<comment type="caution">
    <text evidence="3">The sequence shown here is derived from an EMBL/GenBank/DDBJ whole genome shotgun (WGS) entry which is preliminary data.</text>
</comment>
<evidence type="ECO:0000313" key="3">
    <source>
        <dbReference type="EMBL" id="MEP0817005.1"/>
    </source>
</evidence>
<dbReference type="CDD" id="cd16383">
    <property type="entry name" value="GUN4"/>
    <property type="match status" value="1"/>
</dbReference>
<protein>
    <submittedName>
        <fullName evidence="3">GUN4 domain-containing protein</fullName>
    </submittedName>
</protein>
<feature type="domain" description="GUN4 N-terminal ARM-like repeat" evidence="2">
    <location>
        <begin position="13"/>
        <end position="93"/>
    </location>
</feature>
<sequence length="249" mass="27682">MSGFTTDSNLSSATHTASHLDDLRLKLKSDSPKTQLQALQDIIQADEVGLALLMEFLLERRAAVPSFVEGTAYQALYAANSPKAAEFLQTHFPTGIVPLRSEGNIDYSELQKLLAQQELEAADRLTLEKLCELAGPAAAQRKWVYFTEVGSLPITDLQTINSLWLVHSEGKFGFSVQREIWLSVGKDWDKLWPKIGWKAANNWTRYPQGFTWNLSAPRGHLPLSNQLRGVRVMAALLAHPAWLSAPTAK</sequence>
<dbReference type="PANTHER" id="PTHR34800">
    <property type="entry name" value="TETRAPYRROLE-BINDING PROTEIN, CHLOROPLASTIC"/>
    <property type="match status" value="1"/>
</dbReference>
<dbReference type="PANTHER" id="PTHR34800:SF1">
    <property type="entry name" value="TETRAPYRROLE-BINDING PROTEIN, CHLOROPLASTIC"/>
    <property type="match status" value="1"/>
</dbReference>
<dbReference type="Pfam" id="PF16416">
    <property type="entry name" value="GUN4_N"/>
    <property type="match status" value="1"/>
</dbReference>
<dbReference type="InterPro" id="IPR016024">
    <property type="entry name" value="ARM-type_fold"/>
</dbReference>
<dbReference type="InterPro" id="IPR032192">
    <property type="entry name" value="GUN4_N"/>
</dbReference>
<dbReference type="EMBL" id="JAMPKM010000003">
    <property type="protein sequence ID" value="MEP0817005.1"/>
    <property type="molecule type" value="Genomic_DNA"/>
</dbReference>
<name>A0ABV0J5I9_9CYAN</name>
<feature type="domain" description="GUN4-like" evidence="1">
    <location>
        <begin position="101"/>
        <end position="240"/>
    </location>
</feature>
<dbReference type="Gene3D" id="1.25.40.620">
    <property type="match status" value="1"/>
</dbReference>
<evidence type="ECO:0000313" key="4">
    <source>
        <dbReference type="Proteomes" id="UP001464891"/>
    </source>
</evidence>
<gene>
    <name evidence="3" type="ORF">NC998_07835</name>
</gene>
<dbReference type="InterPro" id="IPR008629">
    <property type="entry name" value="GUN4-like"/>
</dbReference>
<dbReference type="SUPFAM" id="SSF48371">
    <property type="entry name" value="ARM repeat"/>
    <property type="match status" value="1"/>
</dbReference>
<dbReference type="SUPFAM" id="SSF140869">
    <property type="entry name" value="GUN4-like"/>
    <property type="match status" value="1"/>
</dbReference>
<dbReference type="InterPro" id="IPR037215">
    <property type="entry name" value="GUN4-like_sf"/>
</dbReference>